<comment type="catalytic activity">
    <reaction evidence="1">
        <text>ATP + protein L-histidine = ADP + protein N-phospho-L-histidine.</text>
        <dbReference type="EC" id="2.7.13.3"/>
    </reaction>
</comment>
<dbReference type="PROSITE" id="PS50110">
    <property type="entry name" value="RESPONSE_REGULATORY"/>
    <property type="match status" value="1"/>
</dbReference>
<feature type="domain" description="Histidine kinase" evidence="15">
    <location>
        <begin position="393"/>
        <end position="596"/>
    </location>
</feature>
<dbReference type="SUPFAM" id="SSF47384">
    <property type="entry name" value="Homodimeric domain of signal transducing histidine kinase"/>
    <property type="match status" value="1"/>
</dbReference>
<keyword evidence="7" id="KW-0547">Nucleotide-binding</keyword>
<dbReference type="Pfam" id="PF01627">
    <property type="entry name" value="Hpt"/>
    <property type="match status" value="1"/>
</dbReference>
<evidence type="ECO:0000256" key="5">
    <source>
        <dbReference type="ARBA" id="ARBA00022553"/>
    </source>
</evidence>
<evidence type="ECO:0000259" key="18">
    <source>
        <dbReference type="PROSITE" id="PS50894"/>
    </source>
</evidence>
<dbReference type="InterPro" id="IPR011006">
    <property type="entry name" value="CheY-like_superfamily"/>
</dbReference>
<dbReference type="InterPro" id="IPR004105">
    <property type="entry name" value="CheA-like_dim"/>
</dbReference>
<dbReference type="PRINTS" id="PR00344">
    <property type="entry name" value="BCTRLSENSOR"/>
</dbReference>
<dbReference type="PROSITE" id="PS50894">
    <property type="entry name" value="HPT"/>
    <property type="match status" value="1"/>
</dbReference>
<dbReference type="Gene3D" id="3.40.50.2300">
    <property type="match status" value="1"/>
</dbReference>
<dbReference type="InterPro" id="IPR001789">
    <property type="entry name" value="Sig_transdc_resp-reg_receiver"/>
</dbReference>
<dbReference type="Pfam" id="PF02895">
    <property type="entry name" value="H-kinase_dim"/>
    <property type="match status" value="1"/>
</dbReference>
<dbReference type="FunFam" id="3.30.565.10:FF:000016">
    <property type="entry name" value="Chemotaxis protein CheA, putative"/>
    <property type="match status" value="1"/>
</dbReference>
<dbReference type="InterPro" id="IPR008207">
    <property type="entry name" value="Sig_transdc_His_kin_Hpt_dom"/>
</dbReference>
<dbReference type="CDD" id="cd17546">
    <property type="entry name" value="REC_hyHK_CKI1_RcsC-like"/>
    <property type="match status" value="1"/>
</dbReference>
<dbReference type="CDD" id="cd00731">
    <property type="entry name" value="CheA_reg"/>
    <property type="match status" value="1"/>
</dbReference>
<proteinExistence type="predicted"/>
<dbReference type="InterPro" id="IPR005467">
    <property type="entry name" value="His_kinase_dom"/>
</dbReference>
<evidence type="ECO:0000256" key="13">
    <source>
        <dbReference type="PROSITE-ProRule" id="PRU00169"/>
    </source>
</evidence>
<dbReference type="SUPFAM" id="SSF50341">
    <property type="entry name" value="CheW-like"/>
    <property type="match status" value="1"/>
</dbReference>
<dbReference type="InterPro" id="IPR003594">
    <property type="entry name" value="HATPase_dom"/>
</dbReference>
<evidence type="ECO:0000256" key="10">
    <source>
        <dbReference type="ARBA" id="ARBA00023012"/>
    </source>
</evidence>
<evidence type="ECO:0000256" key="2">
    <source>
        <dbReference type="ARBA" id="ARBA00012438"/>
    </source>
</evidence>
<dbReference type="SUPFAM" id="SSF47226">
    <property type="entry name" value="Histidine-containing phosphotransfer domain, HPT domain"/>
    <property type="match status" value="1"/>
</dbReference>
<dbReference type="CDD" id="cd16916">
    <property type="entry name" value="HATPase_CheA-like"/>
    <property type="match status" value="1"/>
</dbReference>
<dbReference type="GO" id="GO:0005524">
    <property type="term" value="F:ATP binding"/>
    <property type="evidence" value="ECO:0007669"/>
    <property type="project" value="UniProtKB-KW"/>
</dbReference>
<dbReference type="Proteomes" id="UP000197092">
    <property type="component" value="Chromosome 2"/>
</dbReference>
<evidence type="ECO:0000313" key="19">
    <source>
        <dbReference type="EMBL" id="ASI91959.1"/>
    </source>
</evidence>
<keyword evidence="6" id="KW-0808">Transferase</keyword>
<feature type="region of interest" description="Disordered" evidence="14">
    <location>
        <begin position="300"/>
        <end position="348"/>
    </location>
</feature>
<dbReference type="KEGG" id="vsh:BSZ05_19200"/>
<keyword evidence="4" id="KW-0145">Chemotaxis</keyword>
<dbReference type="SMART" id="SM01231">
    <property type="entry name" value="H-kinase_dim"/>
    <property type="match status" value="1"/>
</dbReference>
<keyword evidence="10" id="KW-0902">Two-component regulatory system</keyword>
<feature type="compositionally biased region" description="Polar residues" evidence="14">
    <location>
        <begin position="300"/>
        <end position="311"/>
    </location>
</feature>
<dbReference type="Gene3D" id="1.20.120.160">
    <property type="entry name" value="HPT domain"/>
    <property type="match status" value="1"/>
</dbReference>
<accession>A0AAN1FJT4</accession>
<feature type="domain" description="Response regulatory" evidence="16">
    <location>
        <begin position="170"/>
        <end position="293"/>
    </location>
</feature>
<dbReference type="InterPro" id="IPR036890">
    <property type="entry name" value="HATPase_C_sf"/>
</dbReference>
<feature type="modified residue" description="4-aspartylphosphate" evidence="13">
    <location>
        <position position="223"/>
    </location>
</feature>
<dbReference type="SMART" id="SM00387">
    <property type="entry name" value="HATPase_c"/>
    <property type="match status" value="1"/>
</dbReference>
<dbReference type="SMART" id="SM00448">
    <property type="entry name" value="REC"/>
    <property type="match status" value="1"/>
</dbReference>
<feature type="compositionally biased region" description="Polar residues" evidence="14">
    <location>
        <begin position="324"/>
        <end position="334"/>
    </location>
</feature>
<evidence type="ECO:0000313" key="20">
    <source>
        <dbReference type="Proteomes" id="UP000197092"/>
    </source>
</evidence>
<dbReference type="InterPro" id="IPR004358">
    <property type="entry name" value="Sig_transdc_His_kin-like_C"/>
</dbReference>
<dbReference type="InterPro" id="IPR036097">
    <property type="entry name" value="HisK_dim/P_sf"/>
</dbReference>
<dbReference type="EC" id="2.7.13.3" evidence="2"/>
<dbReference type="Gene3D" id="1.10.287.560">
    <property type="entry name" value="Histidine kinase CheA-like, homodimeric domain"/>
    <property type="match status" value="1"/>
</dbReference>
<dbReference type="GO" id="GO:0000155">
    <property type="term" value="F:phosphorelay sensor kinase activity"/>
    <property type="evidence" value="ECO:0007669"/>
    <property type="project" value="InterPro"/>
</dbReference>
<dbReference type="Pfam" id="PF02518">
    <property type="entry name" value="HATPase_c"/>
    <property type="match status" value="1"/>
</dbReference>
<dbReference type="InterPro" id="IPR037006">
    <property type="entry name" value="CheA-like_homodim_sf"/>
</dbReference>
<dbReference type="PROSITE" id="PS50851">
    <property type="entry name" value="CHEW"/>
    <property type="match status" value="1"/>
</dbReference>
<dbReference type="InterPro" id="IPR036061">
    <property type="entry name" value="CheW-like_dom_sf"/>
</dbReference>
<sequence>MSDPTRQFEKIFFEEMTEHLEEMESSLLKMHDSEDESECLSDLFDAIFREVHSIKGSAAIFGFDDISNLSHILENLLEKLRNNQITIQKPMVDVFLEARDVLESVKNAHQHRSDIPNERIRIVCEALNKFSCSEIISPSKAEQTTDVSSLSEIAESSTARPLEIEKSALKILLVEDCKVIQKVTSFTLNKLGYTMLDIAENGLQAIEKLKASIDEPYQLLLLDCQMPIMDGYQTTSEIRSGSAGEVHKSITIIAMTGMAGEEEKQKCLQTGMNDYLAKPVKAHVVDEKIKSWYLSKPNSCEHTPPCSKTSPPSQPCASDETHNKAANSKQNAGHRTNEVRGRTRPLETSSIRVSTKKVDQLINQVGELIITQSMLQKLTFDLGLDTNEMLAARLNQLESNTRDLQASVMSVRMMPIGTVFGRFPRIVRDLSDSLNKNIKLVIEGEQTQLDKSLLEKLVDPLTHLIRNSIDHGIESPEERNKVNKPEQGTIKLSAVYRGGDVIVHVEDDGSGIDPQKILTKAQKNGMVLPQNMSEEDIFQLIFSAGFSTAEKVTSVSGRGVGMDVVKRNISSIGGTVEVSSKLGVGTKMSIQLPLTLAILEGMSISVGEQVYIIPLTYIVESIQPKPQDLKNLNSGETMIRVHDEYVPVLRLHKFFNLDTDIRELHKGIVVLLEHGNRVIALFVDSLIGQQQVVLKNLENNFRKIPCISGATIMGDGRVSLILDVADLVRSR</sequence>
<gene>
    <name evidence="19" type="ORF">BSZ05_19200</name>
</gene>
<dbReference type="GO" id="GO:0006935">
    <property type="term" value="P:chemotaxis"/>
    <property type="evidence" value="ECO:0007669"/>
    <property type="project" value="UniProtKB-KW"/>
</dbReference>
<keyword evidence="9" id="KW-0067">ATP-binding</keyword>
<dbReference type="GO" id="GO:0005737">
    <property type="term" value="C:cytoplasm"/>
    <property type="evidence" value="ECO:0007669"/>
    <property type="project" value="InterPro"/>
</dbReference>
<dbReference type="EMBL" id="CP018309">
    <property type="protein sequence ID" value="ASI91959.1"/>
    <property type="molecule type" value="Genomic_DNA"/>
</dbReference>
<dbReference type="PROSITE" id="PS50109">
    <property type="entry name" value="HIS_KIN"/>
    <property type="match status" value="1"/>
</dbReference>
<evidence type="ECO:0000256" key="11">
    <source>
        <dbReference type="ARBA" id="ARBA00035100"/>
    </source>
</evidence>
<dbReference type="PANTHER" id="PTHR43395">
    <property type="entry name" value="SENSOR HISTIDINE KINASE CHEA"/>
    <property type="match status" value="1"/>
</dbReference>
<evidence type="ECO:0000259" key="15">
    <source>
        <dbReference type="PROSITE" id="PS50109"/>
    </source>
</evidence>
<keyword evidence="5 13" id="KW-0597">Phosphoprotein</keyword>
<dbReference type="SUPFAM" id="SSF55874">
    <property type="entry name" value="ATPase domain of HSP90 chaperone/DNA topoisomerase II/histidine kinase"/>
    <property type="match status" value="1"/>
</dbReference>
<evidence type="ECO:0000259" key="16">
    <source>
        <dbReference type="PROSITE" id="PS50110"/>
    </source>
</evidence>
<dbReference type="Pfam" id="PF01584">
    <property type="entry name" value="CheW"/>
    <property type="match status" value="1"/>
</dbReference>
<dbReference type="InterPro" id="IPR036641">
    <property type="entry name" value="HPT_dom_sf"/>
</dbReference>
<protein>
    <recommendedName>
        <fullName evidence="3">Chemotaxis protein CheA</fullName>
        <ecNumber evidence="2">2.7.13.3</ecNumber>
    </recommendedName>
</protein>
<reference evidence="20" key="1">
    <citation type="submission" date="2016-12" db="EMBL/GenBank/DDBJ databases">
        <title>Comparative genomic analysis reveals the diversity, evolution, and environmental adaptation strategies of the genus Vibrio.</title>
        <authorList>
            <person name="Lin H."/>
            <person name="Wang X."/>
            <person name="Zhang X.-H."/>
        </authorList>
    </citation>
    <scope>NUCLEOTIDE SEQUENCE [LARGE SCALE GENOMIC DNA]</scope>
    <source>
        <strain evidence="20">QT6D1</strain>
    </source>
</reference>
<evidence type="ECO:0000256" key="9">
    <source>
        <dbReference type="ARBA" id="ARBA00022840"/>
    </source>
</evidence>
<feature type="modified residue" description="Phosphohistidine" evidence="12">
    <location>
        <position position="52"/>
    </location>
</feature>
<feature type="domain" description="HPt" evidence="18">
    <location>
        <begin position="1"/>
        <end position="109"/>
    </location>
</feature>
<dbReference type="SMART" id="SM00073">
    <property type="entry name" value="HPT"/>
    <property type="match status" value="1"/>
</dbReference>
<dbReference type="FunFam" id="2.30.30.40:FF:000048">
    <property type="entry name" value="Chemotaxis protein CheA, putative"/>
    <property type="match status" value="1"/>
</dbReference>
<dbReference type="AlphaFoldDB" id="A0AAN1FJT4"/>
<keyword evidence="8" id="KW-0418">Kinase</keyword>
<evidence type="ECO:0000256" key="4">
    <source>
        <dbReference type="ARBA" id="ARBA00022500"/>
    </source>
</evidence>
<dbReference type="PANTHER" id="PTHR43395:SF10">
    <property type="entry name" value="CHEMOTAXIS PROTEIN CHEA"/>
    <property type="match status" value="1"/>
</dbReference>
<evidence type="ECO:0000259" key="17">
    <source>
        <dbReference type="PROSITE" id="PS50851"/>
    </source>
</evidence>
<dbReference type="CDD" id="cd00088">
    <property type="entry name" value="HPT"/>
    <property type="match status" value="1"/>
</dbReference>
<dbReference type="InterPro" id="IPR002545">
    <property type="entry name" value="CheW-lke_dom"/>
</dbReference>
<comment type="function">
    <text evidence="11">Involved in the transmission of sensory signals from the chemoreceptors to the flagellar motors. CheA is autophosphorylated; it can transfer its phosphate group to either CheB or CheY.</text>
</comment>
<dbReference type="SUPFAM" id="SSF52172">
    <property type="entry name" value="CheY-like"/>
    <property type="match status" value="1"/>
</dbReference>
<evidence type="ECO:0000256" key="1">
    <source>
        <dbReference type="ARBA" id="ARBA00000085"/>
    </source>
</evidence>
<evidence type="ECO:0000256" key="6">
    <source>
        <dbReference type="ARBA" id="ARBA00022679"/>
    </source>
</evidence>
<evidence type="ECO:0000256" key="7">
    <source>
        <dbReference type="ARBA" id="ARBA00022741"/>
    </source>
</evidence>
<dbReference type="Pfam" id="PF00072">
    <property type="entry name" value="Response_reg"/>
    <property type="match status" value="1"/>
</dbReference>
<dbReference type="Gene3D" id="3.30.565.10">
    <property type="entry name" value="Histidine kinase-like ATPase, C-terminal domain"/>
    <property type="match status" value="1"/>
</dbReference>
<organism evidence="19 20">
    <name type="scientific">Vibrio mediterranei</name>
    <dbReference type="NCBI Taxonomy" id="689"/>
    <lineage>
        <taxon>Bacteria</taxon>
        <taxon>Pseudomonadati</taxon>
        <taxon>Pseudomonadota</taxon>
        <taxon>Gammaproteobacteria</taxon>
        <taxon>Vibrionales</taxon>
        <taxon>Vibrionaceae</taxon>
        <taxon>Vibrio</taxon>
    </lineage>
</organism>
<evidence type="ECO:0000256" key="14">
    <source>
        <dbReference type="SAM" id="MobiDB-lite"/>
    </source>
</evidence>
<feature type="compositionally biased region" description="Basic and acidic residues" evidence="14">
    <location>
        <begin position="335"/>
        <end position="345"/>
    </location>
</feature>
<evidence type="ECO:0000256" key="8">
    <source>
        <dbReference type="ARBA" id="ARBA00022777"/>
    </source>
</evidence>
<name>A0AAN1FJT4_9VIBR</name>
<dbReference type="InterPro" id="IPR051315">
    <property type="entry name" value="Bact_Chemotaxis_CheA"/>
</dbReference>
<evidence type="ECO:0000256" key="3">
    <source>
        <dbReference type="ARBA" id="ARBA00021495"/>
    </source>
</evidence>
<evidence type="ECO:0000256" key="12">
    <source>
        <dbReference type="PROSITE-ProRule" id="PRU00110"/>
    </source>
</evidence>
<dbReference type="Gene3D" id="2.30.30.40">
    <property type="entry name" value="SH3 Domains"/>
    <property type="match status" value="1"/>
</dbReference>
<dbReference type="RefSeq" id="WP_088878008.1">
    <property type="nucleotide sequence ID" value="NZ_CP018309.1"/>
</dbReference>
<dbReference type="SMART" id="SM00260">
    <property type="entry name" value="CheW"/>
    <property type="match status" value="1"/>
</dbReference>
<feature type="domain" description="CheW-like" evidence="17">
    <location>
        <begin position="598"/>
        <end position="731"/>
    </location>
</feature>